<comment type="caution">
    <text evidence="1">The sequence shown here is derived from an EMBL/GenBank/DDBJ whole genome shotgun (WGS) entry which is preliminary data.</text>
</comment>
<proteinExistence type="predicted"/>
<dbReference type="EMBL" id="MRZV01001045">
    <property type="protein sequence ID" value="PIK41159.1"/>
    <property type="molecule type" value="Genomic_DNA"/>
</dbReference>
<gene>
    <name evidence="1" type="ORF">BSL78_21983</name>
</gene>
<organism evidence="1 2">
    <name type="scientific">Stichopus japonicus</name>
    <name type="common">Sea cucumber</name>
    <dbReference type="NCBI Taxonomy" id="307972"/>
    <lineage>
        <taxon>Eukaryota</taxon>
        <taxon>Metazoa</taxon>
        <taxon>Echinodermata</taxon>
        <taxon>Eleutherozoa</taxon>
        <taxon>Echinozoa</taxon>
        <taxon>Holothuroidea</taxon>
        <taxon>Aspidochirotacea</taxon>
        <taxon>Aspidochirotida</taxon>
        <taxon>Stichopodidae</taxon>
        <taxon>Apostichopus</taxon>
    </lineage>
</organism>
<dbReference type="PANTHER" id="PTHR48219">
    <property type="entry name" value="VACUOLAR PROTEIN SORTING-ASSOCIATED PROTEIN 62-RELATED"/>
    <property type="match status" value="1"/>
</dbReference>
<protein>
    <submittedName>
        <fullName evidence="1">Uncharacterized protein</fullName>
    </submittedName>
</protein>
<dbReference type="AlphaFoldDB" id="A0A2G8JZL9"/>
<name>A0A2G8JZL9_STIJA</name>
<keyword evidence="2" id="KW-1185">Reference proteome</keyword>
<evidence type="ECO:0000313" key="1">
    <source>
        <dbReference type="EMBL" id="PIK41159.1"/>
    </source>
</evidence>
<dbReference type="OrthoDB" id="428159at2759"/>
<dbReference type="PANTHER" id="PTHR48219:SF2">
    <property type="entry name" value="VACUOLAR PROTEIN SORTING-ASSOCIATED PROTEIN 62"/>
    <property type="match status" value="1"/>
</dbReference>
<sequence>MTSAVVVKPLTEDALAHPDSFTEVWNDRGSGGPLAVRFFTMNPRSGYTCLGSVALDNYQTPSPDKNLYRCVKSDYVSRGQGYYSLIWIDRGSGCPKAVIIYGNIPSGNSGYDIESNTFTAIGNYNTLTGSPPMLNGQVVKNHQEVLGLASLEDLAFVVYQTPDMEFVWSDRMTGCYLDIAVYRSKGHSGTYSLGDVAARSTNGKPEVGYVVKPLKDDALVAPDDYREIWNDKGTGGEFDVTFYQTICPSGYVALGDVAVASYTEDPPVDAIRCVKLDYVTNGQCDFVWNDRGSGSPDSLTVLGSKVYSGIKRTRSGSDYDISQLFRYA</sequence>
<dbReference type="Proteomes" id="UP000230750">
    <property type="component" value="Unassembled WGS sequence"/>
</dbReference>
<evidence type="ECO:0000313" key="2">
    <source>
        <dbReference type="Proteomes" id="UP000230750"/>
    </source>
</evidence>
<dbReference type="Pfam" id="PF06101">
    <property type="entry name" value="Vps62"/>
    <property type="match status" value="1"/>
</dbReference>
<accession>A0A2G8JZL9</accession>
<dbReference type="InterPro" id="IPR009291">
    <property type="entry name" value="Vps62"/>
</dbReference>
<reference evidence="1 2" key="1">
    <citation type="journal article" date="2017" name="PLoS Biol.">
        <title>The sea cucumber genome provides insights into morphological evolution and visceral regeneration.</title>
        <authorList>
            <person name="Zhang X."/>
            <person name="Sun L."/>
            <person name="Yuan J."/>
            <person name="Sun Y."/>
            <person name="Gao Y."/>
            <person name="Zhang L."/>
            <person name="Li S."/>
            <person name="Dai H."/>
            <person name="Hamel J.F."/>
            <person name="Liu C."/>
            <person name="Yu Y."/>
            <person name="Liu S."/>
            <person name="Lin W."/>
            <person name="Guo K."/>
            <person name="Jin S."/>
            <person name="Xu P."/>
            <person name="Storey K.B."/>
            <person name="Huan P."/>
            <person name="Zhang T."/>
            <person name="Zhou Y."/>
            <person name="Zhang J."/>
            <person name="Lin C."/>
            <person name="Li X."/>
            <person name="Xing L."/>
            <person name="Huo D."/>
            <person name="Sun M."/>
            <person name="Wang L."/>
            <person name="Mercier A."/>
            <person name="Li F."/>
            <person name="Yang H."/>
            <person name="Xiang J."/>
        </authorList>
    </citation>
    <scope>NUCLEOTIDE SEQUENCE [LARGE SCALE GENOMIC DNA]</scope>
    <source>
        <strain evidence="1">Shaxun</strain>
        <tissue evidence="1">Muscle</tissue>
    </source>
</reference>